<feature type="transmembrane region" description="Helical" evidence="1">
    <location>
        <begin position="107"/>
        <end position="131"/>
    </location>
</feature>
<dbReference type="Pfam" id="PF05552">
    <property type="entry name" value="MS_channel_1st_1"/>
    <property type="match status" value="2"/>
</dbReference>
<feature type="transmembrane region" description="Helical" evidence="1">
    <location>
        <begin position="152"/>
        <end position="170"/>
    </location>
</feature>
<evidence type="ECO:0000313" key="2">
    <source>
        <dbReference type="EMBL" id="PIP15351.1"/>
    </source>
</evidence>
<evidence type="ECO:0008006" key="4">
    <source>
        <dbReference type="Google" id="ProtNLM"/>
    </source>
</evidence>
<gene>
    <name evidence="2" type="ORF">COX47_00120</name>
</gene>
<dbReference type="EMBL" id="PCRE01000002">
    <property type="protein sequence ID" value="PIP15351.1"/>
    <property type="molecule type" value="Genomic_DNA"/>
</dbReference>
<comment type="caution">
    <text evidence="2">The sequence shown here is derived from an EMBL/GenBank/DDBJ whole genome shotgun (WGS) entry which is preliminary data.</text>
</comment>
<protein>
    <recommendedName>
        <fullName evidence="4">Small-conductance mechanosensitive ion channel</fullName>
    </recommendedName>
</protein>
<evidence type="ECO:0000256" key="1">
    <source>
        <dbReference type="SAM" id="Phobius"/>
    </source>
</evidence>
<feature type="transmembrane region" description="Helical" evidence="1">
    <location>
        <begin position="20"/>
        <end position="53"/>
    </location>
</feature>
<sequence>MLELINSILINFFEKLFSSLPSFFAGLIILLIGVIIASIIKHLLMALFTFIKLDMLFSKVKLVKKETLKIWEEVLTEILKWSMIIVFLVPTLEVWGLSNAVTVLNQLLFYLPNVIVAVVIAFVGLIAANLASDLVKHSVKSLGITSANSLSVFTKGVITFFTILIVLNQLGVAQDLVRILFTGIVAMLALAGGLAFGLGGQETAKEILEELKRKLKQ</sequence>
<reference evidence="2 3" key="1">
    <citation type="submission" date="2017-09" db="EMBL/GenBank/DDBJ databases">
        <title>Depth-based differentiation of microbial function through sediment-hosted aquifers and enrichment of novel symbionts in the deep terrestrial subsurface.</title>
        <authorList>
            <person name="Probst A.J."/>
            <person name="Ladd B."/>
            <person name="Jarett J.K."/>
            <person name="Geller-Mcgrath D.E."/>
            <person name="Sieber C.M."/>
            <person name="Emerson J.B."/>
            <person name="Anantharaman K."/>
            <person name="Thomas B.C."/>
            <person name="Malmstrom R."/>
            <person name="Stieglmeier M."/>
            <person name="Klingl A."/>
            <person name="Woyke T."/>
            <person name="Ryan C.M."/>
            <person name="Banfield J.F."/>
        </authorList>
    </citation>
    <scope>NUCLEOTIDE SEQUENCE [LARGE SCALE GENOMIC DNA]</scope>
    <source>
        <strain evidence="2">CG23_combo_of_CG06-09_8_20_14_all_35_49</strain>
    </source>
</reference>
<proteinExistence type="predicted"/>
<dbReference type="InterPro" id="IPR008910">
    <property type="entry name" value="MSC_TM_helix"/>
</dbReference>
<dbReference type="AlphaFoldDB" id="A0A2G9YA24"/>
<keyword evidence="1" id="KW-0472">Membrane</keyword>
<keyword evidence="1" id="KW-0812">Transmembrane</keyword>
<organism evidence="2 3">
    <name type="scientific">Candidatus Roizmanbacteria bacterium CG23_combo_of_CG06-09_8_20_14_all_35_49</name>
    <dbReference type="NCBI Taxonomy" id="1974863"/>
    <lineage>
        <taxon>Bacteria</taxon>
        <taxon>Candidatus Roizmaniibacteriota</taxon>
    </lineage>
</organism>
<dbReference type="Proteomes" id="UP000231025">
    <property type="component" value="Unassembled WGS sequence"/>
</dbReference>
<name>A0A2G9YA24_9BACT</name>
<accession>A0A2G9YA24</accession>
<feature type="transmembrane region" description="Helical" evidence="1">
    <location>
        <begin position="74"/>
        <end position="95"/>
    </location>
</feature>
<keyword evidence="1" id="KW-1133">Transmembrane helix</keyword>
<dbReference type="Gene3D" id="1.10.287.1260">
    <property type="match status" value="1"/>
</dbReference>
<feature type="transmembrane region" description="Helical" evidence="1">
    <location>
        <begin position="176"/>
        <end position="198"/>
    </location>
</feature>
<evidence type="ECO:0000313" key="3">
    <source>
        <dbReference type="Proteomes" id="UP000231025"/>
    </source>
</evidence>